<dbReference type="EMBL" id="DROD01000508">
    <property type="protein sequence ID" value="HHJ53097.1"/>
    <property type="molecule type" value="Genomic_DNA"/>
</dbReference>
<name>A0A7V5UF67_CALAY</name>
<dbReference type="Proteomes" id="UP000886124">
    <property type="component" value="Unassembled WGS sequence"/>
</dbReference>
<protein>
    <recommendedName>
        <fullName evidence="2">MarR family transcriptional regulator</fullName>
    </recommendedName>
</protein>
<proteinExistence type="predicted"/>
<sequence>MKAVEHYLSEILGFRVRFKSVPLKEQVGLPIFIKQMYAFYKTKLFERAIIFLKKRNDEGVTADQLRKHGEIVEKVFTRPVVFVLPHIESFTRKRIIQKQVAFVVPNKQLFIPQLMIDLREFRQSAPKQQGKLLPAAQCLIFYHILKEDLQPFNLKTIAEKLGYTQMTITRAAQVIEYNNLALIKGKKDKRIVFEQDKKILWQKALPLLQDPVKKVYFLEHPPQSESVFQASFTALAHYTNLAEGGKKYFAISQNDFKMLKKKKQIQVIPASETEVHLEIWKYAPGVLASDGIVDPLSLYLSMKDQEDERVQKALEALLEQVW</sequence>
<gene>
    <name evidence="1" type="ORF">ENJ89_07870</name>
</gene>
<accession>A0A7V5UF67</accession>
<comment type="caution">
    <text evidence="1">The sequence shown here is derived from an EMBL/GenBank/DDBJ whole genome shotgun (WGS) entry which is preliminary data.</text>
</comment>
<reference evidence="1" key="1">
    <citation type="journal article" date="2020" name="mSystems">
        <title>Genome- and Community-Level Interaction Insights into Carbon Utilization and Element Cycling Functions of Hydrothermarchaeota in Hydrothermal Sediment.</title>
        <authorList>
            <person name="Zhou Z."/>
            <person name="Liu Y."/>
            <person name="Xu W."/>
            <person name="Pan J."/>
            <person name="Luo Z.H."/>
            <person name="Li M."/>
        </authorList>
    </citation>
    <scope>NUCLEOTIDE SEQUENCE [LARGE SCALE GENOMIC DNA]</scope>
    <source>
        <strain evidence="1">HyVt-527</strain>
    </source>
</reference>
<evidence type="ECO:0008006" key="2">
    <source>
        <dbReference type="Google" id="ProtNLM"/>
    </source>
</evidence>
<evidence type="ECO:0000313" key="1">
    <source>
        <dbReference type="EMBL" id="HHJ53097.1"/>
    </source>
</evidence>
<organism evidence="1">
    <name type="scientific">Caldithrix abyssi</name>
    <dbReference type="NCBI Taxonomy" id="187145"/>
    <lineage>
        <taxon>Bacteria</taxon>
        <taxon>Pseudomonadati</taxon>
        <taxon>Calditrichota</taxon>
        <taxon>Calditrichia</taxon>
        <taxon>Calditrichales</taxon>
        <taxon>Calditrichaceae</taxon>
        <taxon>Caldithrix</taxon>
    </lineage>
</organism>
<dbReference type="AlphaFoldDB" id="A0A7V5UF67"/>